<gene>
    <name evidence="3" type="ORF">IFM89_016403</name>
</gene>
<dbReference type="CDD" id="cd07816">
    <property type="entry name" value="Bet_v1-like"/>
    <property type="match status" value="1"/>
</dbReference>
<evidence type="ECO:0000313" key="3">
    <source>
        <dbReference type="EMBL" id="KAF9597262.1"/>
    </source>
</evidence>
<dbReference type="FunFam" id="3.30.530.20:FF:000007">
    <property type="entry name" value="Major pollen allergen Bet v 1-A"/>
    <property type="match status" value="1"/>
</dbReference>
<organism evidence="3 4">
    <name type="scientific">Coptis chinensis</name>
    <dbReference type="NCBI Taxonomy" id="261450"/>
    <lineage>
        <taxon>Eukaryota</taxon>
        <taxon>Viridiplantae</taxon>
        <taxon>Streptophyta</taxon>
        <taxon>Embryophyta</taxon>
        <taxon>Tracheophyta</taxon>
        <taxon>Spermatophyta</taxon>
        <taxon>Magnoliopsida</taxon>
        <taxon>Ranunculales</taxon>
        <taxon>Ranunculaceae</taxon>
        <taxon>Coptidoideae</taxon>
        <taxon>Coptis</taxon>
    </lineage>
</organism>
<dbReference type="InterPro" id="IPR000916">
    <property type="entry name" value="Bet_v_I/MLP"/>
</dbReference>
<dbReference type="PANTHER" id="PTHR31907">
    <property type="entry name" value="MLP-LIKE PROTEIN 423"/>
    <property type="match status" value="1"/>
</dbReference>
<dbReference type="Pfam" id="PF00407">
    <property type="entry name" value="Bet_v_1"/>
    <property type="match status" value="1"/>
</dbReference>
<keyword evidence="4" id="KW-1185">Reference proteome</keyword>
<proteinExistence type="inferred from homology"/>
<dbReference type="GO" id="GO:0004864">
    <property type="term" value="F:protein phosphatase inhibitor activity"/>
    <property type="evidence" value="ECO:0007669"/>
    <property type="project" value="InterPro"/>
</dbReference>
<dbReference type="EMBL" id="JADFTS010000007">
    <property type="protein sequence ID" value="KAF9597262.1"/>
    <property type="molecule type" value="Genomic_DNA"/>
</dbReference>
<evidence type="ECO:0000256" key="1">
    <source>
        <dbReference type="ARBA" id="ARBA00009744"/>
    </source>
</evidence>
<dbReference type="SMART" id="SM01037">
    <property type="entry name" value="Bet_v_1"/>
    <property type="match status" value="1"/>
</dbReference>
<dbReference type="GO" id="GO:0006952">
    <property type="term" value="P:defense response"/>
    <property type="evidence" value="ECO:0007669"/>
    <property type="project" value="InterPro"/>
</dbReference>
<dbReference type="GO" id="GO:0010427">
    <property type="term" value="F:abscisic acid binding"/>
    <property type="evidence" value="ECO:0007669"/>
    <property type="project" value="InterPro"/>
</dbReference>
<dbReference type="AlphaFoldDB" id="A0A835LLV2"/>
<dbReference type="GO" id="GO:0009738">
    <property type="term" value="P:abscisic acid-activated signaling pathway"/>
    <property type="evidence" value="ECO:0007669"/>
    <property type="project" value="InterPro"/>
</dbReference>
<name>A0A835LLV2_9MAGN</name>
<dbReference type="InterPro" id="IPR051761">
    <property type="entry name" value="MLP-like_ligand-binding"/>
</dbReference>
<sequence>MGVLEFDVEVKSPADKFWRGLEDSATIFPKIFPERIKSVEIVEGDGLKPGSIRILKYVEGTPGITFAKEKMELLDDENKTLVYSVIDGEITHLYKSFKVHLHVVPKEEGSVVKWGLEYEKASEEVPEPDHIKQTATKAFNCLDAYLLQA</sequence>
<dbReference type="Proteomes" id="UP000631114">
    <property type="component" value="Unassembled WGS sequence"/>
</dbReference>
<dbReference type="GO" id="GO:0038023">
    <property type="term" value="F:signaling receptor activity"/>
    <property type="evidence" value="ECO:0007669"/>
    <property type="project" value="InterPro"/>
</dbReference>
<comment type="similarity">
    <text evidence="1">Belongs to the BetVI family.</text>
</comment>
<dbReference type="OrthoDB" id="1567931at2759"/>
<dbReference type="PRINTS" id="PR00634">
    <property type="entry name" value="BETALLERGEN"/>
</dbReference>
<dbReference type="InterPro" id="IPR024949">
    <property type="entry name" value="Bet_v_I_allergen"/>
</dbReference>
<dbReference type="InterPro" id="IPR023393">
    <property type="entry name" value="START-like_dom_sf"/>
</dbReference>
<reference evidence="3 4" key="1">
    <citation type="submission" date="2020-10" db="EMBL/GenBank/DDBJ databases">
        <title>The Coptis chinensis genome and diversification of protoberbering-type alkaloids.</title>
        <authorList>
            <person name="Wang B."/>
            <person name="Shu S."/>
            <person name="Song C."/>
            <person name="Liu Y."/>
        </authorList>
    </citation>
    <scope>NUCLEOTIDE SEQUENCE [LARGE SCALE GENOMIC DNA]</scope>
    <source>
        <strain evidence="3">HL-2020</strain>
        <tissue evidence="3">Leaf</tissue>
    </source>
</reference>
<comment type="caution">
    <text evidence="3">The sequence shown here is derived from an EMBL/GenBank/DDBJ whole genome shotgun (WGS) entry which is preliminary data.</text>
</comment>
<accession>A0A835LLV2</accession>
<protein>
    <recommendedName>
        <fullName evidence="2">Bet v I/Major latex protein domain-containing protein</fullName>
    </recommendedName>
</protein>
<evidence type="ECO:0000259" key="2">
    <source>
        <dbReference type="SMART" id="SM01037"/>
    </source>
</evidence>
<evidence type="ECO:0000313" key="4">
    <source>
        <dbReference type="Proteomes" id="UP000631114"/>
    </source>
</evidence>
<dbReference type="SUPFAM" id="SSF55961">
    <property type="entry name" value="Bet v1-like"/>
    <property type="match status" value="1"/>
</dbReference>
<feature type="domain" description="Bet v I/Major latex protein" evidence="2">
    <location>
        <begin position="1"/>
        <end position="149"/>
    </location>
</feature>
<dbReference type="Gene3D" id="3.30.530.20">
    <property type="match status" value="1"/>
</dbReference>